<dbReference type="SUPFAM" id="SSF57667">
    <property type="entry name" value="beta-beta-alpha zinc fingers"/>
    <property type="match status" value="1"/>
</dbReference>
<dbReference type="PANTHER" id="PTHR23235">
    <property type="entry name" value="KRUEPPEL-LIKE TRANSCRIPTION FACTOR"/>
    <property type="match status" value="1"/>
</dbReference>
<dbReference type="InterPro" id="IPR013087">
    <property type="entry name" value="Znf_C2H2_type"/>
</dbReference>
<dbReference type="InterPro" id="IPR036236">
    <property type="entry name" value="Znf_C2H2_sf"/>
</dbReference>
<feature type="region of interest" description="Disordered" evidence="7">
    <location>
        <begin position="70"/>
        <end position="89"/>
    </location>
</feature>
<feature type="domain" description="C2H2-type" evidence="8">
    <location>
        <begin position="17"/>
        <end position="46"/>
    </location>
</feature>
<evidence type="ECO:0000313" key="9">
    <source>
        <dbReference type="EMBL" id="UYV81083.1"/>
    </source>
</evidence>
<reference evidence="9 10" key="1">
    <citation type="submission" date="2022-01" db="EMBL/GenBank/DDBJ databases">
        <title>A chromosomal length assembly of Cordylochernes scorpioides.</title>
        <authorList>
            <person name="Zeh D."/>
            <person name="Zeh J."/>
        </authorList>
    </citation>
    <scope>NUCLEOTIDE SEQUENCE [LARGE SCALE GENOMIC DNA]</scope>
    <source>
        <strain evidence="9">IN4F17</strain>
        <tissue evidence="9">Whole Body</tissue>
    </source>
</reference>
<keyword evidence="2" id="KW-0677">Repeat</keyword>
<accession>A0ABY6LJ25</accession>
<dbReference type="EMBL" id="CP092881">
    <property type="protein sequence ID" value="UYV81083.1"/>
    <property type="molecule type" value="Genomic_DNA"/>
</dbReference>
<organism evidence="9 10">
    <name type="scientific">Cordylochernes scorpioides</name>
    <dbReference type="NCBI Taxonomy" id="51811"/>
    <lineage>
        <taxon>Eukaryota</taxon>
        <taxon>Metazoa</taxon>
        <taxon>Ecdysozoa</taxon>
        <taxon>Arthropoda</taxon>
        <taxon>Chelicerata</taxon>
        <taxon>Arachnida</taxon>
        <taxon>Pseudoscorpiones</taxon>
        <taxon>Cheliferoidea</taxon>
        <taxon>Chernetidae</taxon>
        <taxon>Cordylochernes</taxon>
    </lineage>
</organism>
<evidence type="ECO:0000256" key="6">
    <source>
        <dbReference type="PROSITE-ProRule" id="PRU00042"/>
    </source>
</evidence>
<name>A0ABY6LJ25_9ARAC</name>
<protein>
    <submittedName>
        <fullName evidence="9">ZNF76</fullName>
    </submittedName>
</protein>
<evidence type="ECO:0000256" key="4">
    <source>
        <dbReference type="ARBA" id="ARBA00022833"/>
    </source>
</evidence>
<keyword evidence="4" id="KW-0862">Zinc</keyword>
<evidence type="ECO:0000313" key="10">
    <source>
        <dbReference type="Proteomes" id="UP001235939"/>
    </source>
</evidence>
<sequence length="114" mass="12813">MDCITVPHCPAPGEKPYQCPITGCQKRFTEYSSLYKHHVVHTHSQPYSCDLCGRNYRQTSTLALHKRTSHNIFPESPPPMVSTSTASLEEEVSQLPEVLGNYSRITWCGAHRPG</sequence>
<dbReference type="PROSITE" id="PS00028">
    <property type="entry name" value="ZINC_FINGER_C2H2_1"/>
    <property type="match status" value="2"/>
</dbReference>
<evidence type="ECO:0000256" key="1">
    <source>
        <dbReference type="ARBA" id="ARBA00022723"/>
    </source>
</evidence>
<feature type="domain" description="C2H2-type" evidence="8">
    <location>
        <begin position="47"/>
        <end position="70"/>
    </location>
</feature>
<dbReference type="PANTHER" id="PTHR23235:SF142">
    <property type="entry name" value="ZINC FINGER PROTEIN 384"/>
    <property type="match status" value="1"/>
</dbReference>
<keyword evidence="10" id="KW-1185">Reference proteome</keyword>
<dbReference type="PROSITE" id="PS50157">
    <property type="entry name" value="ZINC_FINGER_C2H2_2"/>
    <property type="match status" value="2"/>
</dbReference>
<evidence type="ECO:0000256" key="7">
    <source>
        <dbReference type="SAM" id="MobiDB-lite"/>
    </source>
</evidence>
<dbReference type="Pfam" id="PF00096">
    <property type="entry name" value="zf-C2H2"/>
    <property type="match status" value="2"/>
</dbReference>
<evidence type="ECO:0000256" key="5">
    <source>
        <dbReference type="ARBA" id="ARBA00023242"/>
    </source>
</evidence>
<evidence type="ECO:0000256" key="3">
    <source>
        <dbReference type="ARBA" id="ARBA00022771"/>
    </source>
</evidence>
<dbReference type="Proteomes" id="UP001235939">
    <property type="component" value="Chromosome 19"/>
</dbReference>
<keyword evidence="3 6" id="KW-0863">Zinc-finger</keyword>
<keyword evidence="5" id="KW-0539">Nucleus</keyword>
<proteinExistence type="predicted"/>
<dbReference type="Gene3D" id="3.30.160.60">
    <property type="entry name" value="Classic Zinc Finger"/>
    <property type="match status" value="2"/>
</dbReference>
<evidence type="ECO:0000256" key="2">
    <source>
        <dbReference type="ARBA" id="ARBA00022737"/>
    </source>
</evidence>
<evidence type="ECO:0000259" key="8">
    <source>
        <dbReference type="PROSITE" id="PS50157"/>
    </source>
</evidence>
<keyword evidence="1" id="KW-0479">Metal-binding</keyword>
<dbReference type="SMART" id="SM00355">
    <property type="entry name" value="ZnF_C2H2"/>
    <property type="match status" value="2"/>
</dbReference>
<gene>
    <name evidence="9" type="ORF">LAZ67_19002722</name>
</gene>